<dbReference type="AlphaFoldDB" id="A0A1M6LFE7"/>
<sequence length="497" mass="58075">MNSLSTKEIENQLFFLSREAIKHIVLESKCGIVTSSKSSKKFLSNNDINILKDFSPLLCLYKKATPKIYSVKHSKAWQEDSFKKEILCFPNALMTLSLLELTSYYDKFKNINEELHSFANLYKSIAKLQLDFYSSYLRNSEGIFVDKKNSNESLSSEYNLVEKDRKFKFSDQAIMMVTYYLYSITCPLDKDSENFKIFSLDILNMFVSYKEEIYNLSFEECSKICFAFNVMYKYYPNNECKLFLIDISEFLISKSNESPLSTDELELSCFTALNLLLSYKNTNISSFKDYFEDITANHRKLYDSENGIFFNSDDKKECKYTSSEVTLYYLNLHMYDKHIDSSKELKTTLGNLYKQFFVNSGMVVSWPEAPSLDSIERYTNFSLKFEDLLEETMFRMPNLVSSDVNGMAPVFNKTIIYSKKKECFLSGRNTFDSSKNMLIIYLILFFIKENCLNSLIKTMDIVTREELSSKNEQNAFRSLNQITEEYTVIVDNKKDTH</sequence>
<evidence type="ECO:0000313" key="1">
    <source>
        <dbReference type="EMBL" id="SHJ69876.1"/>
    </source>
</evidence>
<accession>A0A1M6LFE7</accession>
<organism evidence="1 2">
    <name type="scientific">Clostridium cavendishii DSM 21758</name>
    <dbReference type="NCBI Taxonomy" id="1121302"/>
    <lineage>
        <taxon>Bacteria</taxon>
        <taxon>Bacillati</taxon>
        <taxon>Bacillota</taxon>
        <taxon>Clostridia</taxon>
        <taxon>Eubacteriales</taxon>
        <taxon>Clostridiaceae</taxon>
        <taxon>Clostridium</taxon>
    </lineage>
</organism>
<keyword evidence="2" id="KW-1185">Reference proteome</keyword>
<gene>
    <name evidence="1" type="ORF">SAMN02745163_02366</name>
</gene>
<proteinExistence type="predicted"/>
<reference evidence="1 2" key="1">
    <citation type="submission" date="2016-11" db="EMBL/GenBank/DDBJ databases">
        <authorList>
            <person name="Jaros S."/>
            <person name="Januszkiewicz K."/>
            <person name="Wedrychowicz H."/>
        </authorList>
    </citation>
    <scope>NUCLEOTIDE SEQUENCE [LARGE SCALE GENOMIC DNA]</scope>
    <source>
        <strain evidence="1 2">DSM 21758</strain>
    </source>
</reference>
<protein>
    <submittedName>
        <fullName evidence="1">Uncharacterized protein</fullName>
    </submittedName>
</protein>
<evidence type="ECO:0000313" key="2">
    <source>
        <dbReference type="Proteomes" id="UP000184310"/>
    </source>
</evidence>
<dbReference type="EMBL" id="FQZB01000010">
    <property type="protein sequence ID" value="SHJ69876.1"/>
    <property type="molecule type" value="Genomic_DNA"/>
</dbReference>
<dbReference type="Proteomes" id="UP000184310">
    <property type="component" value="Unassembled WGS sequence"/>
</dbReference>
<name>A0A1M6LFE7_9CLOT</name>
<dbReference type="STRING" id="1121302.SAMN02745163_02366"/>